<dbReference type="CDD" id="cd09917">
    <property type="entry name" value="F-box_SF"/>
    <property type="match status" value="1"/>
</dbReference>
<dbReference type="SUPFAM" id="SSF81383">
    <property type="entry name" value="F-box domain"/>
    <property type="match status" value="1"/>
</dbReference>
<feature type="coiled-coil region" evidence="1">
    <location>
        <begin position="229"/>
        <end position="256"/>
    </location>
</feature>
<reference evidence="4 5" key="1">
    <citation type="submission" date="2014-04" db="EMBL/GenBank/DDBJ databases">
        <title>Evolutionary Origins and Diversification of the Mycorrhizal Mutualists.</title>
        <authorList>
            <consortium name="DOE Joint Genome Institute"/>
            <consortium name="Mycorrhizal Genomics Consortium"/>
            <person name="Kohler A."/>
            <person name="Kuo A."/>
            <person name="Nagy L.G."/>
            <person name="Floudas D."/>
            <person name="Copeland A."/>
            <person name="Barry K.W."/>
            <person name="Cichocki N."/>
            <person name="Veneault-Fourrey C."/>
            <person name="LaButti K."/>
            <person name="Lindquist E.A."/>
            <person name="Lipzen A."/>
            <person name="Lundell T."/>
            <person name="Morin E."/>
            <person name="Murat C."/>
            <person name="Riley R."/>
            <person name="Ohm R."/>
            <person name="Sun H."/>
            <person name="Tunlid A."/>
            <person name="Henrissat B."/>
            <person name="Grigoriev I.V."/>
            <person name="Hibbett D.S."/>
            <person name="Martin F."/>
        </authorList>
    </citation>
    <scope>NUCLEOTIDE SEQUENCE [LARGE SCALE GENOMIC DNA]</scope>
    <source>
        <strain evidence="4 5">FD-317 M1</strain>
    </source>
</reference>
<dbReference type="PROSITE" id="PS50181">
    <property type="entry name" value="FBOX"/>
    <property type="match status" value="1"/>
</dbReference>
<dbReference type="InterPro" id="IPR001810">
    <property type="entry name" value="F-box_dom"/>
</dbReference>
<dbReference type="AlphaFoldDB" id="A0A0D0CKR1"/>
<protein>
    <recommendedName>
        <fullName evidence="3">F-box domain-containing protein</fullName>
    </recommendedName>
</protein>
<keyword evidence="1" id="KW-0175">Coiled coil</keyword>
<evidence type="ECO:0000256" key="2">
    <source>
        <dbReference type="SAM" id="MobiDB-lite"/>
    </source>
</evidence>
<dbReference type="Proteomes" id="UP000053593">
    <property type="component" value="Unassembled WGS sequence"/>
</dbReference>
<dbReference type="InterPro" id="IPR036047">
    <property type="entry name" value="F-box-like_dom_sf"/>
</dbReference>
<feature type="region of interest" description="Disordered" evidence="2">
    <location>
        <begin position="1"/>
        <end position="68"/>
    </location>
</feature>
<evidence type="ECO:0000313" key="5">
    <source>
        <dbReference type="Proteomes" id="UP000053593"/>
    </source>
</evidence>
<dbReference type="Gene3D" id="1.20.1280.50">
    <property type="match status" value="1"/>
</dbReference>
<feature type="compositionally biased region" description="Basic and acidic residues" evidence="2">
    <location>
        <begin position="41"/>
        <end position="55"/>
    </location>
</feature>
<organism evidence="4 5">
    <name type="scientific">Collybiopsis luxurians FD-317 M1</name>
    <dbReference type="NCBI Taxonomy" id="944289"/>
    <lineage>
        <taxon>Eukaryota</taxon>
        <taxon>Fungi</taxon>
        <taxon>Dikarya</taxon>
        <taxon>Basidiomycota</taxon>
        <taxon>Agaricomycotina</taxon>
        <taxon>Agaricomycetes</taxon>
        <taxon>Agaricomycetidae</taxon>
        <taxon>Agaricales</taxon>
        <taxon>Marasmiineae</taxon>
        <taxon>Omphalotaceae</taxon>
        <taxon>Collybiopsis</taxon>
        <taxon>Collybiopsis luxurians</taxon>
    </lineage>
</organism>
<evidence type="ECO:0000259" key="3">
    <source>
        <dbReference type="PROSITE" id="PS50181"/>
    </source>
</evidence>
<dbReference type="EMBL" id="KN834781">
    <property type="protein sequence ID" value="KIK59027.1"/>
    <property type="molecule type" value="Genomic_DNA"/>
</dbReference>
<dbReference type="SMART" id="SM00256">
    <property type="entry name" value="FBOX"/>
    <property type="match status" value="1"/>
</dbReference>
<proteinExistence type="predicted"/>
<dbReference type="HOGENOM" id="CLU_010790_2_1_1"/>
<dbReference type="OrthoDB" id="2322499at2759"/>
<name>A0A0D0CKR1_9AGAR</name>
<feature type="domain" description="F-box" evidence="3">
    <location>
        <begin position="80"/>
        <end position="129"/>
    </location>
</feature>
<sequence length="689" mass="80423">MARRSRRIQEKEKIASSAGEASSRGLKRYREEDDEEEEEDDRRRRQADAHKDRSVVKRGNKRQRMPEQFRKVRGKRGLLERLAKDVPLDVILEIFAYLDPGDLLRLARTSKDLRGILMSKTSESIWRTARENVEGLPPCPPDLNEPQYAHLAFESYCHVCRHKGRCDNIFWTFRMRYCNICAQATLPLLAHDEELQGDLPDDILPLEWFNCSVVGNHEIAAKLKAEFGALQTEEALQEWIARKRQERDELDEHARLCERWHESRLDKRDEELQGLRDKRRDAILERLGEVGWREEAEIIMKQGSSYKSRWRNLFSHHKLVKQTKKLTDYGWNSIKDELVEMLSNHKERRLEKERRSILLSRHRLIQEEYAKIQAESDLRDPFPTNGDILSHRIIRDFIWDTPIEDPFTMEIVRSKLSEHLPGIIDEWRPEKIQQLVDKMRVKVPTATASDLLLATSVFECGGCHEPMHYPQMFYHQCLIRSRIIDDHSDERMSVFSSWYHPTYNAHSPWSSTRVQFSETRSQAAKMIVEACSLDPTTATPKDVHMQNPLIECSSCKDVGHKWSYGRLFTRWPQVLSHHAISHLNLKHLSINSFGEDTNKIVAAEPKSISSETIACCAYCHKPHSFWNLADHLKDCHGDVVNGDDLEVTTLRVTQTHWYRNPRYACNVSNRWSRYKEEPAESSEEGASAA</sequence>
<accession>A0A0D0CKR1</accession>
<keyword evidence="5" id="KW-1185">Reference proteome</keyword>
<dbReference type="Pfam" id="PF12937">
    <property type="entry name" value="F-box-like"/>
    <property type="match status" value="1"/>
</dbReference>
<evidence type="ECO:0000313" key="4">
    <source>
        <dbReference type="EMBL" id="KIK59027.1"/>
    </source>
</evidence>
<evidence type="ECO:0000256" key="1">
    <source>
        <dbReference type="SAM" id="Coils"/>
    </source>
</evidence>
<gene>
    <name evidence="4" type="ORF">GYMLUDRAFT_245475</name>
</gene>